<evidence type="ECO:0000313" key="10">
    <source>
        <dbReference type="Proteomes" id="UP000570595"/>
    </source>
</evidence>
<evidence type="ECO:0000256" key="2">
    <source>
        <dbReference type="ARBA" id="ARBA00022475"/>
    </source>
</evidence>
<evidence type="ECO:0000256" key="7">
    <source>
        <dbReference type="SAM" id="Phobius"/>
    </source>
</evidence>
<dbReference type="AlphaFoldDB" id="A0A7J6M120"/>
<proteinExistence type="predicted"/>
<protein>
    <submittedName>
        <fullName evidence="8">Uncharacterized protein</fullName>
    </submittedName>
</protein>
<evidence type="ECO:0000256" key="5">
    <source>
        <dbReference type="ARBA" id="ARBA00023136"/>
    </source>
</evidence>
<evidence type="ECO:0000313" key="8">
    <source>
        <dbReference type="EMBL" id="KAF4665116.1"/>
    </source>
</evidence>
<dbReference type="PANTHER" id="PTHR30341:SF0">
    <property type="entry name" value="NA(+)_H(+) ANTIPORTER NHAA"/>
    <property type="match status" value="1"/>
</dbReference>
<feature type="transmembrane region" description="Helical" evidence="7">
    <location>
        <begin position="196"/>
        <end position="219"/>
    </location>
</feature>
<comment type="subcellular location">
    <subcellularLocation>
        <location evidence="1">Cell inner membrane</location>
        <topology evidence="1">Multi-pass membrane protein</topology>
    </subcellularLocation>
</comment>
<comment type="caution">
    <text evidence="8">The sequence shown here is derived from an EMBL/GenBank/DDBJ whole genome shotgun (WGS) entry which is preliminary data.</text>
</comment>
<dbReference type="InterPro" id="IPR004670">
    <property type="entry name" value="NhaA"/>
</dbReference>
<evidence type="ECO:0000256" key="1">
    <source>
        <dbReference type="ARBA" id="ARBA00004429"/>
    </source>
</evidence>
<dbReference type="InterPro" id="IPR023171">
    <property type="entry name" value="Na/H_antiporter_dom_sf"/>
</dbReference>
<feature type="transmembrane region" description="Helical" evidence="7">
    <location>
        <begin position="475"/>
        <end position="506"/>
    </location>
</feature>
<evidence type="ECO:0000313" key="9">
    <source>
        <dbReference type="EMBL" id="KAF4667216.1"/>
    </source>
</evidence>
<evidence type="ECO:0000313" key="11">
    <source>
        <dbReference type="Proteomes" id="UP000572268"/>
    </source>
</evidence>
<feature type="transmembrane region" description="Helical" evidence="7">
    <location>
        <begin position="143"/>
        <end position="163"/>
    </location>
</feature>
<feature type="transmembrane region" description="Helical" evidence="7">
    <location>
        <begin position="231"/>
        <end position="255"/>
    </location>
</feature>
<name>A0A7J6M120_PEROL</name>
<keyword evidence="4 7" id="KW-1133">Transmembrane helix</keyword>
<dbReference type="Proteomes" id="UP000570595">
    <property type="component" value="Unassembled WGS sequence"/>
</dbReference>
<evidence type="ECO:0000256" key="6">
    <source>
        <dbReference type="SAM" id="MobiDB-lite"/>
    </source>
</evidence>
<gene>
    <name evidence="8" type="ORF">FOL46_003886</name>
    <name evidence="9" type="ORF">FOZ61_008527</name>
</gene>
<dbReference type="GO" id="GO:0005886">
    <property type="term" value="C:plasma membrane"/>
    <property type="evidence" value="ECO:0007669"/>
    <property type="project" value="UniProtKB-SubCell"/>
</dbReference>
<dbReference type="GO" id="GO:0006885">
    <property type="term" value="P:regulation of pH"/>
    <property type="evidence" value="ECO:0007669"/>
    <property type="project" value="InterPro"/>
</dbReference>
<dbReference type="GO" id="GO:0015385">
    <property type="term" value="F:sodium:proton antiporter activity"/>
    <property type="evidence" value="ECO:0007669"/>
    <property type="project" value="TreeGrafter"/>
</dbReference>
<dbReference type="PANTHER" id="PTHR30341">
    <property type="entry name" value="SODIUM ION/PROTON ANTIPORTER NHAA-RELATED"/>
    <property type="match status" value="1"/>
</dbReference>
<feature type="region of interest" description="Disordered" evidence="6">
    <location>
        <begin position="411"/>
        <end position="430"/>
    </location>
</feature>
<dbReference type="EMBL" id="JABAHT010000057">
    <property type="protein sequence ID" value="KAF4667216.1"/>
    <property type="molecule type" value="Genomic_DNA"/>
</dbReference>
<organism evidence="8 11">
    <name type="scientific">Perkinsus olseni</name>
    <name type="common">Perkinsus atlanticus</name>
    <dbReference type="NCBI Taxonomy" id="32597"/>
    <lineage>
        <taxon>Eukaryota</taxon>
        <taxon>Sar</taxon>
        <taxon>Alveolata</taxon>
        <taxon>Perkinsozoa</taxon>
        <taxon>Perkinsea</taxon>
        <taxon>Perkinsida</taxon>
        <taxon>Perkinsidae</taxon>
        <taxon>Perkinsus</taxon>
    </lineage>
</organism>
<evidence type="ECO:0000256" key="3">
    <source>
        <dbReference type="ARBA" id="ARBA00022692"/>
    </source>
</evidence>
<feature type="transmembrane region" description="Helical" evidence="7">
    <location>
        <begin position="518"/>
        <end position="540"/>
    </location>
</feature>
<dbReference type="OrthoDB" id="496974at2759"/>
<keyword evidence="3 7" id="KW-0812">Transmembrane</keyword>
<evidence type="ECO:0000256" key="4">
    <source>
        <dbReference type="ARBA" id="ARBA00022989"/>
    </source>
</evidence>
<dbReference type="Gene3D" id="1.20.1530.10">
    <property type="entry name" value="Na+/H+ antiporter like domain"/>
    <property type="match status" value="1"/>
</dbReference>
<feature type="transmembrane region" description="Helical" evidence="7">
    <location>
        <begin position="329"/>
        <end position="347"/>
    </location>
</feature>
<feature type="transmembrane region" description="Helical" evidence="7">
    <location>
        <begin position="275"/>
        <end position="296"/>
    </location>
</feature>
<sequence length="590" mass="64996">MTYETVGGIELHNTSHCTAVPSVDRATVKKHATFAEVPDMAVPRSKTTIVPQHNRFIRPRTDSEFRDASPTRIPRDVYEDNVKRAETDGALVTEATRLRVELALETHDRFFRGHDETLVAEVKNPRKFLTTWRHWYLYIRRIVTTYFIPLQLGVLAGLLWANIDEDSYVYLWGNDEAKTLDLGGTSIAGEPVTLNLLLNDVFMCFFFGIAMVEVVEAVLPGGSLSPMKKAIVPLMSTLGGMLGPILVFFALVYIINLCGGFDDYDEGLKAILNGWGIVVSTDISIAWLVASFVFGGGHAAIRFILLLAVSDDVGGMLVIAIFYPSAHQAQYLYLLLCLAACVLAFFLRTLKVKHWAWYVFLCGPLAWYGLLKASVHASLALCLVVPFMPKEIDTSEPNFFVKAWRRWRDRKADDDDDDDASSECDSASDTIETPLDSGVVAGPLEKFDYDCAFWVHCGLFFFALANAGIKFTSESVGYVTLCVTTSLIIGKTIGIFTFGWVASYLMRFGLPDGMTYRHLFVVGIVSGAGLTVALFVAQSAYAEPALLEEAKLGALLSVISAPLALIAGKFLRIKKVPAGEAHSDERASSK</sequence>
<feature type="transmembrane region" description="Helical" evidence="7">
    <location>
        <begin position="303"/>
        <end position="323"/>
    </location>
</feature>
<accession>A0A7J6M120</accession>
<keyword evidence="5 7" id="KW-0472">Membrane</keyword>
<keyword evidence="2" id="KW-1003">Cell membrane</keyword>
<dbReference type="EMBL" id="JABANN010000242">
    <property type="protein sequence ID" value="KAF4665116.1"/>
    <property type="molecule type" value="Genomic_DNA"/>
</dbReference>
<dbReference type="Proteomes" id="UP000572268">
    <property type="component" value="Unassembled WGS sequence"/>
</dbReference>
<feature type="transmembrane region" description="Helical" evidence="7">
    <location>
        <begin position="451"/>
        <end position="469"/>
    </location>
</feature>
<dbReference type="Pfam" id="PF06965">
    <property type="entry name" value="Na_H_antiport_1"/>
    <property type="match status" value="1"/>
</dbReference>
<reference evidence="10 11" key="1">
    <citation type="submission" date="2020-04" db="EMBL/GenBank/DDBJ databases">
        <title>Perkinsus olseni comparative genomics.</title>
        <authorList>
            <person name="Bogema D.R."/>
        </authorList>
    </citation>
    <scope>NUCLEOTIDE SEQUENCE [LARGE SCALE GENOMIC DNA]</scope>
    <source>
        <strain evidence="9">ATCC PRA-179</strain>
        <strain evidence="8">ATCC PRA-31</strain>
    </source>
</reference>